<name>A0A1W2H1P2_9BACT</name>
<keyword evidence="1" id="KW-0812">Transmembrane</keyword>
<evidence type="ECO:0000313" key="2">
    <source>
        <dbReference type="EMBL" id="SMD42887.1"/>
    </source>
</evidence>
<dbReference type="AlphaFoldDB" id="A0A1W2H1P2"/>
<sequence length="188" mass="22280">MKIFLKTINIGCFILLVLILLGLITSREYEDVLFIAPIFFKDIFIVFIGLFSAIVIYYALNQTEPNRFGKFFLFVAFAIFSFRLSYLSHPIVKLDILFKRLVEYSYNEDDYNEAKGIYEENNSLEYFNLINKEIKMFRSIYKLQFDYLKERNRLNNPHFDSQFLFFLILGFLLIGIGLLESVSKDKSQ</sequence>
<evidence type="ECO:0000313" key="3">
    <source>
        <dbReference type="Proteomes" id="UP000192333"/>
    </source>
</evidence>
<organism evidence="2 3">
    <name type="scientific">Aquiflexum balticum DSM 16537</name>
    <dbReference type="NCBI Taxonomy" id="758820"/>
    <lineage>
        <taxon>Bacteria</taxon>
        <taxon>Pseudomonadati</taxon>
        <taxon>Bacteroidota</taxon>
        <taxon>Cytophagia</taxon>
        <taxon>Cytophagales</taxon>
        <taxon>Cyclobacteriaceae</taxon>
        <taxon>Aquiflexum</taxon>
    </lineage>
</organism>
<keyword evidence="1" id="KW-0472">Membrane</keyword>
<dbReference type="EMBL" id="LT838813">
    <property type="protein sequence ID" value="SMD42887.1"/>
    <property type="molecule type" value="Genomic_DNA"/>
</dbReference>
<feature type="transmembrane region" description="Helical" evidence="1">
    <location>
        <begin position="71"/>
        <end position="92"/>
    </location>
</feature>
<accession>A0A1W2H1P2</accession>
<gene>
    <name evidence="2" type="ORF">SAMN00777080_1454</name>
</gene>
<proteinExistence type="predicted"/>
<protein>
    <submittedName>
        <fullName evidence="2">Uncharacterized protein</fullName>
    </submittedName>
</protein>
<evidence type="ECO:0000256" key="1">
    <source>
        <dbReference type="SAM" id="Phobius"/>
    </source>
</evidence>
<feature type="transmembrane region" description="Helical" evidence="1">
    <location>
        <begin position="32"/>
        <end position="59"/>
    </location>
</feature>
<reference evidence="3" key="1">
    <citation type="submission" date="2017-04" db="EMBL/GenBank/DDBJ databases">
        <authorList>
            <person name="Varghese N."/>
            <person name="Submissions S."/>
        </authorList>
    </citation>
    <scope>NUCLEOTIDE SEQUENCE [LARGE SCALE GENOMIC DNA]</scope>
    <source>
        <strain evidence="3">DSM 16537</strain>
    </source>
</reference>
<dbReference type="Proteomes" id="UP000192333">
    <property type="component" value="Chromosome I"/>
</dbReference>
<keyword evidence="3" id="KW-1185">Reference proteome</keyword>
<feature type="transmembrane region" description="Helical" evidence="1">
    <location>
        <begin position="163"/>
        <end position="182"/>
    </location>
</feature>
<dbReference type="RefSeq" id="WP_084119642.1">
    <property type="nucleotide sequence ID" value="NZ_LT838813.1"/>
</dbReference>
<feature type="transmembrane region" description="Helical" evidence="1">
    <location>
        <begin position="7"/>
        <end position="26"/>
    </location>
</feature>
<keyword evidence="1" id="KW-1133">Transmembrane helix</keyword>